<gene>
    <name evidence="2" type="ORF">KKP3000_004718</name>
</gene>
<proteinExistence type="predicted"/>
<dbReference type="InterPro" id="IPR019076">
    <property type="entry name" value="Spore_lipoprot_YhcN/YlaJ-like"/>
</dbReference>
<feature type="chain" id="PRO_5046083427" evidence="1">
    <location>
        <begin position="23"/>
        <end position="164"/>
    </location>
</feature>
<keyword evidence="1" id="KW-0732">Signal</keyword>
<organism evidence="2 3">
    <name type="scientific">Alicyclobacillus fastidiosus</name>
    <dbReference type="NCBI Taxonomy" id="392011"/>
    <lineage>
        <taxon>Bacteria</taxon>
        <taxon>Bacillati</taxon>
        <taxon>Bacillota</taxon>
        <taxon>Bacilli</taxon>
        <taxon>Bacillales</taxon>
        <taxon>Alicyclobacillaceae</taxon>
        <taxon>Alicyclobacillus</taxon>
    </lineage>
</organism>
<accession>A0ABV5AG44</accession>
<dbReference type="EMBL" id="JBDXSU010000009">
    <property type="protein sequence ID" value="MFB5191214.1"/>
    <property type="molecule type" value="Genomic_DNA"/>
</dbReference>
<protein>
    <submittedName>
        <fullName evidence="2">YhcN/YlaJ family sporulation lipoprotein</fullName>
    </submittedName>
</protein>
<reference evidence="2 3" key="1">
    <citation type="journal article" date="2024" name="Int. J. Mol. Sci.">
        <title>Exploration of Alicyclobacillus spp. Genome in Search of Antibiotic Resistance.</title>
        <authorList>
            <person name="Bucka-Kolendo J."/>
            <person name="Kiousi D.E."/>
            <person name="Dekowska A."/>
            <person name="Mikolajczuk-Szczyrba A."/>
            <person name="Karadedos D.M."/>
            <person name="Michael P."/>
            <person name="Galanis A."/>
            <person name="Sokolowska B."/>
        </authorList>
    </citation>
    <scope>NUCLEOTIDE SEQUENCE [LARGE SCALE GENOMIC DNA]</scope>
    <source>
        <strain evidence="2 3">KKP 3000</strain>
    </source>
</reference>
<dbReference type="PROSITE" id="PS51257">
    <property type="entry name" value="PROKAR_LIPOPROTEIN"/>
    <property type="match status" value="1"/>
</dbReference>
<name>A0ABV5AG44_9BACL</name>
<evidence type="ECO:0000256" key="1">
    <source>
        <dbReference type="SAM" id="SignalP"/>
    </source>
</evidence>
<comment type="caution">
    <text evidence="2">The sequence shown here is derived from an EMBL/GenBank/DDBJ whole genome shotgun (WGS) entry which is preliminary data.</text>
</comment>
<dbReference type="Proteomes" id="UP001579974">
    <property type="component" value="Unassembled WGS sequence"/>
</dbReference>
<sequence length="164" mass="17565">MKTRMTLAGVALVALVLSGCGANVNNASKPAADVMNATQRVTKQAPTGAIGDAQHVQMATNIANGLVKRGYAKHAFAFVVGKTAYVAIDQKKPTKTNLGMKQKNAIVNAVKHIDKRVDTVYVSASPDAYHRFQSFAGDMKAGRPVSAVWNNFRTMVTMLFPTGR</sequence>
<evidence type="ECO:0000313" key="3">
    <source>
        <dbReference type="Proteomes" id="UP001579974"/>
    </source>
</evidence>
<keyword evidence="2" id="KW-0449">Lipoprotein</keyword>
<evidence type="ECO:0000313" key="2">
    <source>
        <dbReference type="EMBL" id="MFB5191214.1"/>
    </source>
</evidence>
<dbReference type="Pfam" id="PF09580">
    <property type="entry name" value="Spore_YhcN_YlaJ"/>
    <property type="match status" value="1"/>
</dbReference>
<keyword evidence="3" id="KW-1185">Reference proteome</keyword>
<feature type="signal peptide" evidence="1">
    <location>
        <begin position="1"/>
        <end position="22"/>
    </location>
</feature>
<dbReference type="RefSeq" id="WP_275476664.1">
    <property type="nucleotide sequence ID" value="NZ_CP162940.1"/>
</dbReference>